<dbReference type="AlphaFoldDB" id="A0AAN7SNP3"/>
<evidence type="ECO:0000313" key="3">
    <source>
        <dbReference type="Proteomes" id="UP001353858"/>
    </source>
</evidence>
<evidence type="ECO:0000256" key="1">
    <source>
        <dbReference type="SAM" id="SignalP"/>
    </source>
</evidence>
<dbReference type="SUPFAM" id="SSF47565">
    <property type="entry name" value="Insect pheromone/odorant-binding proteins"/>
    <property type="match status" value="1"/>
</dbReference>
<evidence type="ECO:0000313" key="2">
    <source>
        <dbReference type="EMBL" id="KAK4873960.1"/>
    </source>
</evidence>
<dbReference type="Gene3D" id="1.10.238.20">
    <property type="entry name" value="Pheromone/general odorant binding protein domain"/>
    <property type="match status" value="1"/>
</dbReference>
<keyword evidence="3" id="KW-1185">Reference proteome</keyword>
<dbReference type="EMBL" id="JARPUR010000006">
    <property type="protein sequence ID" value="KAK4873960.1"/>
    <property type="molecule type" value="Genomic_DNA"/>
</dbReference>
<sequence length="153" mass="17542">MIFQLTAALLLSVCLNQVTSYEVTDWELDKADLICAAKLNVMKEELYSVIDINLKIINPDDDFVKKYTKCWMFEQGMIDGAGNLNLGVYKTWYTTFGYEYLRKDNEEKYKIEDRGIGFDKAVVDCQTQLGVALNIKDKEPYFFNCIISSIGAL</sequence>
<reference evidence="3" key="1">
    <citation type="submission" date="2023-01" db="EMBL/GenBank/DDBJ databases">
        <title>Key to firefly adult light organ development and bioluminescence: homeobox transcription factors regulate luciferase expression and transportation to peroxisome.</title>
        <authorList>
            <person name="Fu X."/>
        </authorList>
    </citation>
    <scope>NUCLEOTIDE SEQUENCE [LARGE SCALE GENOMIC DNA]</scope>
</reference>
<dbReference type="InterPro" id="IPR036728">
    <property type="entry name" value="PBP_GOBP_sf"/>
</dbReference>
<dbReference type="GO" id="GO:0005549">
    <property type="term" value="F:odorant binding"/>
    <property type="evidence" value="ECO:0007669"/>
    <property type="project" value="InterPro"/>
</dbReference>
<comment type="caution">
    <text evidence="2">The sequence shown here is derived from an EMBL/GenBank/DDBJ whole genome shotgun (WGS) entry which is preliminary data.</text>
</comment>
<feature type="signal peptide" evidence="1">
    <location>
        <begin position="1"/>
        <end position="20"/>
    </location>
</feature>
<gene>
    <name evidence="2" type="ORF">RN001_013320</name>
</gene>
<accession>A0AAN7SNP3</accession>
<proteinExistence type="predicted"/>
<organism evidence="2 3">
    <name type="scientific">Aquatica leii</name>
    <dbReference type="NCBI Taxonomy" id="1421715"/>
    <lineage>
        <taxon>Eukaryota</taxon>
        <taxon>Metazoa</taxon>
        <taxon>Ecdysozoa</taxon>
        <taxon>Arthropoda</taxon>
        <taxon>Hexapoda</taxon>
        <taxon>Insecta</taxon>
        <taxon>Pterygota</taxon>
        <taxon>Neoptera</taxon>
        <taxon>Endopterygota</taxon>
        <taxon>Coleoptera</taxon>
        <taxon>Polyphaga</taxon>
        <taxon>Elateriformia</taxon>
        <taxon>Elateroidea</taxon>
        <taxon>Lampyridae</taxon>
        <taxon>Luciolinae</taxon>
        <taxon>Aquatica</taxon>
    </lineage>
</organism>
<keyword evidence="1" id="KW-0732">Signal</keyword>
<feature type="chain" id="PRO_5043015019" evidence="1">
    <location>
        <begin position="21"/>
        <end position="153"/>
    </location>
</feature>
<dbReference type="Proteomes" id="UP001353858">
    <property type="component" value="Unassembled WGS sequence"/>
</dbReference>
<name>A0AAN7SNP3_9COLE</name>
<protein>
    <submittedName>
        <fullName evidence="2">Uncharacterized protein</fullName>
    </submittedName>
</protein>